<evidence type="ECO:0000256" key="3">
    <source>
        <dbReference type="ARBA" id="ARBA00038493"/>
    </source>
</evidence>
<dbReference type="RefSeq" id="WP_397213153.1">
    <property type="nucleotide sequence ID" value="NZ_JBGFSN010000004.1"/>
</dbReference>
<dbReference type="InterPro" id="IPR029062">
    <property type="entry name" value="Class_I_gatase-like"/>
</dbReference>
<dbReference type="InterPro" id="IPR050325">
    <property type="entry name" value="Prot/Nucl_acid_deglycase"/>
</dbReference>
<dbReference type="PANTHER" id="PTHR48094">
    <property type="entry name" value="PROTEIN/NUCLEIC ACID DEGLYCASE DJ-1-RELATED"/>
    <property type="match status" value="1"/>
</dbReference>
<evidence type="ECO:0000256" key="2">
    <source>
        <dbReference type="ARBA" id="ARBA00023239"/>
    </source>
</evidence>
<accession>A0ABW7PWU0</accession>
<evidence type="ECO:0000256" key="4">
    <source>
        <dbReference type="SAM" id="MobiDB-lite"/>
    </source>
</evidence>
<dbReference type="PANTHER" id="PTHR48094:SF11">
    <property type="entry name" value="GLUTATHIONE-INDEPENDENT GLYOXALASE HSP31-RELATED"/>
    <property type="match status" value="1"/>
</dbReference>
<evidence type="ECO:0000313" key="7">
    <source>
        <dbReference type="Proteomes" id="UP001611251"/>
    </source>
</evidence>
<name>A0ABW7PWU0_9GAMM</name>
<comment type="similarity">
    <text evidence="3">Belongs to the peptidase C56 family. HSP31-like subfamily.</text>
</comment>
<feature type="domain" description="DJ-1/PfpI" evidence="5">
    <location>
        <begin position="24"/>
        <end position="222"/>
    </location>
</feature>
<organism evidence="6 7">
    <name type="scientific">Pantoea osteomyelitidis</name>
    <dbReference type="NCBI Taxonomy" id="3230026"/>
    <lineage>
        <taxon>Bacteria</taxon>
        <taxon>Pseudomonadati</taxon>
        <taxon>Pseudomonadota</taxon>
        <taxon>Gammaproteobacteria</taxon>
        <taxon>Enterobacterales</taxon>
        <taxon>Erwiniaceae</taxon>
        <taxon>Pantoea</taxon>
    </lineage>
</organism>
<keyword evidence="1" id="KW-0346">Stress response</keyword>
<dbReference type="Pfam" id="PF01965">
    <property type="entry name" value="DJ-1_PfpI"/>
    <property type="match status" value="1"/>
</dbReference>
<dbReference type="Proteomes" id="UP001611251">
    <property type="component" value="Unassembled WGS sequence"/>
</dbReference>
<evidence type="ECO:0000313" key="6">
    <source>
        <dbReference type="EMBL" id="MFH8133851.1"/>
    </source>
</evidence>
<evidence type="ECO:0000259" key="5">
    <source>
        <dbReference type="Pfam" id="PF01965"/>
    </source>
</evidence>
<proteinExistence type="inferred from homology"/>
<dbReference type="SUPFAM" id="SSF52317">
    <property type="entry name" value="Class I glutamine amidotransferase-like"/>
    <property type="match status" value="1"/>
</dbReference>
<reference evidence="6 7" key="1">
    <citation type="submission" date="2024-08" db="EMBL/GenBank/DDBJ databases">
        <title>Pantoea ronii - a newly identified human opportunistic pathogen.</title>
        <authorList>
            <person name="Keidar-Friedman D."/>
            <person name="Sorek N."/>
            <person name="Leshin-Carmel D."/>
            <person name="Tsur A."/>
            <person name="Amsalem M."/>
            <person name="Tolkach D."/>
            <person name="Brosh-Nissimov T."/>
        </authorList>
    </citation>
    <scope>NUCLEOTIDE SEQUENCE [LARGE SCALE GENOMIC DNA]</scope>
    <source>
        <strain evidence="6 7">AA23256</strain>
    </source>
</reference>
<keyword evidence="7" id="KW-1185">Reference proteome</keyword>
<keyword evidence="6" id="KW-0315">Glutamine amidotransferase</keyword>
<evidence type="ECO:0000256" key="1">
    <source>
        <dbReference type="ARBA" id="ARBA00023016"/>
    </source>
</evidence>
<dbReference type="InterPro" id="IPR002818">
    <property type="entry name" value="DJ-1/PfpI"/>
</dbReference>
<keyword evidence="2" id="KW-0456">Lyase</keyword>
<protein>
    <submittedName>
        <fullName evidence="6">Type 1 glutamine amidotransferase domain-containing protein</fullName>
    </submittedName>
</protein>
<dbReference type="Gene3D" id="3.40.50.880">
    <property type="match status" value="1"/>
</dbReference>
<dbReference type="EMBL" id="JBGFSN010000004">
    <property type="protein sequence ID" value="MFH8133851.1"/>
    <property type="molecule type" value="Genomic_DNA"/>
</dbReference>
<comment type="caution">
    <text evidence="6">The sequence shown here is derived from an EMBL/GenBank/DDBJ whole genome shotgun (WGS) entry which is preliminary data.</text>
</comment>
<feature type="region of interest" description="Disordered" evidence="4">
    <location>
        <begin position="47"/>
        <end position="77"/>
    </location>
</feature>
<sequence>MKIVMVLTSHDTLGDSGKKTGFWLEEFVAPYYVFKDAGVNVVLASPAGGKPPVDPKSSEPDAQSSDTERFHQDPSAQQALANTQQLETIDSSQFDAVFFPGGHGPLWDLAENKHSIALIENLFANGKPVAAVCHAPGVLRHARKPDGTPLVAGKRVTGFTNSEEKAVGLLEVVPFLVEDELRSLGGNFERTDDWGVYAVTDGHLVTGQNPASSAVTAQELLKLLHQ</sequence>
<dbReference type="CDD" id="cd03141">
    <property type="entry name" value="GATase1_Hsp31_like"/>
    <property type="match status" value="1"/>
</dbReference>
<gene>
    <name evidence="6" type="ORF">ABU178_06655</name>
</gene>